<protein>
    <submittedName>
        <fullName evidence="1">Uncharacterized protein</fullName>
    </submittedName>
</protein>
<dbReference type="RefSeq" id="WP_183126790.1">
    <property type="nucleotide sequence ID" value="NZ_JACJHR010000096.1"/>
</dbReference>
<reference evidence="1 2" key="1">
    <citation type="submission" date="2020-08" db="EMBL/GenBank/DDBJ databases">
        <title>Amycolatopsis echigonensis JCM 21831.</title>
        <authorList>
            <person name="Tedsree N."/>
            <person name="Kuncharoen N."/>
            <person name="Likhitwitayawuid K."/>
            <person name="Tanasupawat S."/>
        </authorList>
    </citation>
    <scope>NUCLEOTIDE SEQUENCE [LARGE SCALE GENOMIC DNA]</scope>
    <source>
        <strain evidence="1 2">JCM 21831</strain>
    </source>
</reference>
<evidence type="ECO:0000313" key="2">
    <source>
        <dbReference type="Proteomes" id="UP000550260"/>
    </source>
</evidence>
<name>A0A8E1W849_9PSEU</name>
<organism evidence="1 2">
    <name type="scientific">Amycolatopsis echigonensis</name>
    <dbReference type="NCBI Taxonomy" id="2576905"/>
    <lineage>
        <taxon>Bacteria</taxon>
        <taxon>Bacillati</taxon>
        <taxon>Actinomycetota</taxon>
        <taxon>Actinomycetes</taxon>
        <taxon>Pseudonocardiales</taxon>
        <taxon>Pseudonocardiaceae</taxon>
        <taxon>Amycolatopsis</taxon>
    </lineage>
</organism>
<dbReference type="AlphaFoldDB" id="A0A8E1W849"/>
<dbReference type="Proteomes" id="UP000550260">
    <property type="component" value="Unassembled WGS sequence"/>
</dbReference>
<evidence type="ECO:0000313" key="1">
    <source>
        <dbReference type="EMBL" id="MBB2505250.1"/>
    </source>
</evidence>
<comment type="caution">
    <text evidence="1">The sequence shown here is derived from an EMBL/GenBank/DDBJ whole genome shotgun (WGS) entry which is preliminary data.</text>
</comment>
<gene>
    <name evidence="1" type="ORF">H5411_39770</name>
</gene>
<accession>A0A8E1W849</accession>
<sequence length="64" mass="7006">MPCRNANGRRRSLTVRRVPGRGVALHDQKTGELIAELDFLEVGRLRAALRAEVLAASWPAGDPN</sequence>
<dbReference type="EMBL" id="JACJHR010000096">
    <property type="protein sequence ID" value="MBB2505250.1"/>
    <property type="molecule type" value="Genomic_DNA"/>
</dbReference>
<proteinExistence type="predicted"/>